<dbReference type="EMBL" id="RWGY01000005">
    <property type="protein sequence ID" value="TVU42574.1"/>
    <property type="molecule type" value="Genomic_DNA"/>
</dbReference>
<feature type="domain" description="BTB" evidence="2">
    <location>
        <begin position="18"/>
        <end position="79"/>
    </location>
</feature>
<evidence type="ECO:0000259" key="2">
    <source>
        <dbReference type="PROSITE" id="PS50097"/>
    </source>
</evidence>
<organism evidence="3 4">
    <name type="scientific">Eragrostis curvula</name>
    <name type="common">weeping love grass</name>
    <dbReference type="NCBI Taxonomy" id="38414"/>
    <lineage>
        <taxon>Eukaryota</taxon>
        <taxon>Viridiplantae</taxon>
        <taxon>Streptophyta</taxon>
        <taxon>Embryophyta</taxon>
        <taxon>Tracheophyta</taxon>
        <taxon>Spermatophyta</taxon>
        <taxon>Magnoliopsida</taxon>
        <taxon>Liliopsida</taxon>
        <taxon>Poales</taxon>
        <taxon>Poaceae</taxon>
        <taxon>PACMAD clade</taxon>
        <taxon>Chloridoideae</taxon>
        <taxon>Eragrostideae</taxon>
        <taxon>Eragrostidinae</taxon>
        <taxon>Eragrostis</taxon>
    </lineage>
</organism>
<dbReference type="PROSITE" id="PS50097">
    <property type="entry name" value="BTB"/>
    <property type="match status" value="1"/>
</dbReference>
<comment type="pathway">
    <text evidence="1">Protein modification; protein ubiquitination.</text>
</comment>
<protein>
    <recommendedName>
        <fullName evidence="2">BTB domain-containing protein</fullName>
    </recommendedName>
</protein>
<proteinExistence type="predicted"/>
<dbReference type="GO" id="GO:0016567">
    <property type="term" value="P:protein ubiquitination"/>
    <property type="evidence" value="ECO:0007669"/>
    <property type="project" value="InterPro"/>
</dbReference>
<dbReference type="AlphaFoldDB" id="A0A5J9W501"/>
<dbReference type="PANTHER" id="PTHR26379">
    <property type="entry name" value="BTB/POZ AND MATH DOMAIN-CONTAINING PROTEIN 1"/>
    <property type="match status" value="1"/>
</dbReference>
<evidence type="ECO:0000256" key="1">
    <source>
        <dbReference type="ARBA" id="ARBA00004906"/>
    </source>
</evidence>
<dbReference type="SMART" id="SM00225">
    <property type="entry name" value="BTB"/>
    <property type="match status" value="1"/>
</dbReference>
<gene>
    <name evidence="3" type="ORF">EJB05_08990</name>
</gene>
<dbReference type="Gene3D" id="3.30.710.10">
    <property type="entry name" value="Potassium Channel Kv1.1, Chain A"/>
    <property type="match status" value="1"/>
</dbReference>
<comment type="caution">
    <text evidence="3">The sequence shown here is derived from an EMBL/GenBank/DDBJ whole genome shotgun (WGS) entry which is preliminary data.</text>
</comment>
<dbReference type="OrthoDB" id="413675at2759"/>
<dbReference type="SUPFAM" id="SSF54695">
    <property type="entry name" value="POZ domain"/>
    <property type="match status" value="1"/>
</dbReference>
<feature type="non-terminal residue" evidence="3">
    <location>
        <position position="1"/>
    </location>
</feature>
<sequence length="148" mass="16531">MGLLLRELAALLETRECADVTFVVQGQIFSAHTIILAMRSPVFKAMFYGPLREQGGHRGITIEGTQPVVFNALLRYIYTEDCTSCMSSLDKYDNKQLTMHLLVTADRYHVKGLKSICKKVLGCVIDVETVTTMLVVRIYCVKQAAQPA</sequence>
<dbReference type="InterPro" id="IPR011333">
    <property type="entry name" value="SKP1/BTB/POZ_sf"/>
</dbReference>
<evidence type="ECO:0000313" key="4">
    <source>
        <dbReference type="Proteomes" id="UP000324897"/>
    </source>
</evidence>
<evidence type="ECO:0000313" key="3">
    <source>
        <dbReference type="EMBL" id="TVU42574.1"/>
    </source>
</evidence>
<dbReference type="Proteomes" id="UP000324897">
    <property type="component" value="Unassembled WGS sequence"/>
</dbReference>
<dbReference type="Pfam" id="PF00651">
    <property type="entry name" value="BTB"/>
    <property type="match status" value="1"/>
</dbReference>
<dbReference type="InterPro" id="IPR000210">
    <property type="entry name" value="BTB/POZ_dom"/>
</dbReference>
<dbReference type="Gramene" id="TVU42574">
    <property type="protein sequence ID" value="TVU42574"/>
    <property type="gene ID" value="EJB05_08990"/>
</dbReference>
<reference evidence="3 4" key="1">
    <citation type="journal article" date="2019" name="Sci. Rep.">
        <title>A high-quality genome of Eragrostis curvula grass provides insights into Poaceae evolution and supports new strategies to enhance forage quality.</title>
        <authorList>
            <person name="Carballo J."/>
            <person name="Santos B.A.C.M."/>
            <person name="Zappacosta D."/>
            <person name="Garbus I."/>
            <person name="Selva J.P."/>
            <person name="Gallo C.A."/>
            <person name="Diaz A."/>
            <person name="Albertini E."/>
            <person name="Caccamo M."/>
            <person name="Echenique V."/>
        </authorList>
    </citation>
    <scope>NUCLEOTIDE SEQUENCE [LARGE SCALE GENOMIC DNA]</scope>
    <source>
        <strain evidence="4">cv. Victoria</strain>
        <tissue evidence="3">Leaf</tissue>
    </source>
</reference>
<name>A0A5J9W501_9POAL</name>
<keyword evidence="4" id="KW-1185">Reference proteome</keyword>
<dbReference type="InterPro" id="IPR045005">
    <property type="entry name" value="BPM1-6"/>
</dbReference>
<dbReference type="PANTHER" id="PTHR26379:SF477">
    <property type="entry name" value="OS08G0129000 PROTEIN"/>
    <property type="match status" value="1"/>
</dbReference>
<accession>A0A5J9W501</accession>